<dbReference type="OrthoDB" id="1732124at2759"/>
<organism evidence="1 2">
    <name type="scientific">Trema orientale</name>
    <name type="common">Charcoal tree</name>
    <name type="synonym">Celtis orientalis</name>
    <dbReference type="NCBI Taxonomy" id="63057"/>
    <lineage>
        <taxon>Eukaryota</taxon>
        <taxon>Viridiplantae</taxon>
        <taxon>Streptophyta</taxon>
        <taxon>Embryophyta</taxon>
        <taxon>Tracheophyta</taxon>
        <taxon>Spermatophyta</taxon>
        <taxon>Magnoliopsida</taxon>
        <taxon>eudicotyledons</taxon>
        <taxon>Gunneridae</taxon>
        <taxon>Pentapetalae</taxon>
        <taxon>rosids</taxon>
        <taxon>fabids</taxon>
        <taxon>Rosales</taxon>
        <taxon>Cannabaceae</taxon>
        <taxon>Trema</taxon>
    </lineage>
</organism>
<comment type="caution">
    <text evidence="1">The sequence shown here is derived from an EMBL/GenBank/DDBJ whole genome shotgun (WGS) entry which is preliminary data.</text>
</comment>
<dbReference type="AlphaFoldDB" id="A0A2P5B8L4"/>
<reference evidence="2" key="1">
    <citation type="submission" date="2016-06" db="EMBL/GenBank/DDBJ databases">
        <title>Parallel loss of symbiosis genes in relatives of nitrogen-fixing non-legume Parasponia.</title>
        <authorList>
            <person name="Van Velzen R."/>
            <person name="Holmer R."/>
            <person name="Bu F."/>
            <person name="Rutten L."/>
            <person name="Van Zeijl A."/>
            <person name="Liu W."/>
            <person name="Santuari L."/>
            <person name="Cao Q."/>
            <person name="Sharma T."/>
            <person name="Shen D."/>
            <person name="Roswanjaya Y."/>
            <person name="Wardhani T."/>
            <person name="Kalhor M.S."/>
            <person name="Jansen J."/>
            <person name="Van den Hoogen J."/>
            <person name="Gungor B."/>
            <person name="Hartog M."/>
            <person name="Hontelez J."/>
            <person name="Verver J."/>
            <person name="Yang W.-C."/>
            <person name="Schijlen E."/>
            <person name="Repin R."/>
            <person name="Schilthuizen M."/>
            <person name="Schranz E."/>
            <person name="Heidstra R."/>
            <person name="Miyata K."/>
            <person name="Fedorova E."/>
            <person name="Kohlen W."/>
            <person name="Bisseling T."/>
            <person name="Smit S."/>
            <person name="Geurts R."/>
        </authorList>
    </citation>
    <scope>NUCLEOTIDE SEQUENCE [LARGE SCALE GENOMIC DNA]</scope>
    <source>
        <strain evidence="2">cv. RG33-2</strain>
    </source>
</reference>
<evidence type="ECO:0000313" key="2">
    <source>
        <dbReference type="Proteomes" id="UP000237000"/>
    </source>
</evidence>
<sequence length="69" mass="7787">DCMLELRSQNTPEDIFDKDILERVISRHSVQCKGWARSSTTNTQIDTPDSNNGRPTYAELCAELTATKN</sequence>
<keyword evidence="2" id="KW-1185">Reference proteome</keyword>
<proteinExistence type="predicted"/>
<dbReference type="InParanoid" id="A0A2P5B8L4"/>
<gene>
    <name evidence="1" type="ORF">TorRG33x02_329450</name>
</gene>
<accession>A0A2P5B8L4</accession>
<dbReference type="EMBL" id="JXTC01000579">
    <property type="protein sequence ID" value="PON45139.1"/>
    <property type="molecule type" value="Genomic_DNA"/>
</dbReference>
<name>A0A2P5B8L4_TREOI</name>
<evidence type="ECO:0000313" key="1">
    <source>
        <dbReference type="EMBL" id="PON45139.1"/>
    </source>
</evidence>
<feature type="non-terminal residue" evidence="1">
    <location>
        <position position="1"/>
    </location>
</feature>
<protein>
    <submittedName>
        <fullName evidence="1">Uncharacterized protein</fullName>
    </submittedName>
</protein>
<dbReference type="Proteomes" id="UP000237000">
    <property type="component" value="Unassembled WGS sequence"/>
</dbReference>